<dbReference type="GO" id="GO:0070782">
    <property type="term" value="P:phosphatidylserine exposure on apoptotic cell surface"/>
    <property type="evidence" value="ECO:0007669"/>
    <property type="project" value="TreeGrafter"/>
</dbReference>
<dbReference type="Pfam" id="PF09815">
    <property type="entry name" value="XK-related"/>
    <property type="match status" value="1"/>
</dbReference>
<reference evidence="8" key="1">
    <citation type="submission" date="2021-11" db="EMBL/GenBank/DDBJ databases">
        <authorList>
            <person name="Schell T."/>
        </authorList>
    </citation>
    <scope>NUCLEOTIDE SEQUENCE</scope>
    <source>
        <strain evidence="8">M5</strain>
    </source>
</reference>
<evidence type="ECO:0000313" key="9">
    <source>
        <dbReference type="Proteomes" id="UP000789390"/>
    </source>
</evidence>
<protein>
    <recommendedName>
        <fullName evidence="7">XK-related protein</fullName>
    </recommendedName>
</protein>
<feature type="transmembrane region" description="Helical" evidence="7">
    <location>
        <begin position="32"/>
        <end position="56"/>
    </location>
</feature>
<proteinExistence type="inferred from homology"/>
<dbReference type="PANTHER" id="PTHR16024:SF6">
    <property type="entry name" value="XK-RELATED PROTEIN"/>
    <property type="match status" value="1"/>
</dbReference>
<dbReference type="PANTHER" id="PTHR16024">
    <property type="entry name" value="XK-RELATED PROTEIN"/>
    <property type="match status" value="1"/>
</dbReference>
<evidence type="ECO:0000256" key="5">
    <source>
        <dbReference type="ARBA" id="ARBA00022989"/>
    </source>
</evidence>
<dbReference type="AlphaFoldDB" id="A0A8J2S9C6"/>
<dbReference type="InterPro" id="IPR050895">
    <property type="entry name" value="XK-related_scramblase"/>
</dbReference>
<keyword evidence="6 7" id="KW-0472">Membrane</keyword>
<dbReference type="GO" id="GO:1902742">
    <property type="term" value="P:apoptotic process involved in development"/>
    <property type="evidence" value="ECO:0007669"/>
    <property type="project" value="TreeGrafter"/>
</dbReference>
<accession>A0A8J2S9C6</accession>
<evidence type="ECO:0000313" key="8">
    <source>
        <dbReference type="EMBL" id="CAH0113252.1"/>
    </source>
</evidence>
<comment type="similarity">
    <text evidence="2 7">Belongs to the XK family.</text>
</comment>
<evidence type="ECO:0000256" key="1">
    <source>
        <dbReference type="ARBA" id="ARBA00004651"/>
    </source>
</evidence>
<evidence type="ECO:0000256" key="3">
    <source>
        <dbReference type="ARBA" id="ARBA00022475"/>
    </source>
</evidence>
<dbReference type="OrthoDB" id="10329670at2759"/>
<evidence type="ECO:0000256" key="2">
    <source>
        <dbReference type="ARBA" id="ARBA00008789"/>
    </source>
</evidence>
<keyword evidence="4 7" id="KW-0812">Transmembrane</keyword>
<dbReference type="InterPro" id="IPR018629">
    <property type="entry name" value="XK-rel"/>
</dbReference>
<gene>
    <name evidence="8" type="ORF">DGAL_LOCUS17054</name>
</gene>
<evidence type="ECO:0000256" key="6">
    <source>
        <dbReference type="ARBA" id="ARBA00023136"/>
    </source>
</evidence>
<feature type="transmembrane region" description="Helical" evidence="7">
    <location>
        <begin position="228"/>
        <end position="245"/>
    </location>
</feature>
<organism evidence="8 9">
    <name type="scientific">Daphnia galeata</name>
    <dbReference type="NCBI Taxonomy" id="27404"/>
    <lineage>
        <taxon>Eukaryota</taxon>
        <taxon>Metazoa</taxon>
        <taxon>Ecdysozoa</taxon>
        <taxon>Arthropoda</taxon>
        <taxon>Crustacea</taxon>
        <taxon>Branchiopoda</taxon>
        <taxon>Diplostraca</taxon>
        <taxon>Cladocera</taxon>
        <taxon>Anomopoda</taxon>
        <taxon>Daphniidae</taxon>
        <taxon>Daphnia</taxon>
    </lineage>
</organism>
<feature type="transmembrane region" description="Helical" evidence="7">
    <location>
        <begin position="62"/>
        <end position="81"/>
    </location>
</feature>
<keyword evidence="9" id="KW-1185">Reference proteome</keyword>
<sequence length="320" mass="36683">MQDTNTNRKPSSLFIAVDENYRKPSYAFKWEMFKIVISMAAYLCDISSDVYSIFYYYSGFPFYRLLTAIFVVFRGIFMTCLEPKWYAINEDDSDTLIPHLPKCFTVFCRIFCIWPLASLRANKIQDYPKMERCYKQMLIKDANTTYLRLIECFFETAPQLVLKFYILAATHGDDLFTTQGGRVIVLGFIAAYHISILKYSICFSALPVLVQLLYKSRNSEEKFTFEKVLLYIMLIETVAFGFIGLTHGKFDQIPSAPLPKFYFVAMLLGEIATAVQSPQTPQSATLTDDEGAISQIIAETNFAAINSPTLPSSRNYRSFK</sequence>
<comment type="subcellular location">
    <subcellularLocation>
        <location evidence="1">Cell membrane</location>
        <topology evidence="1">Multi-pass membrane protein</topology>
    </subcellularLocation>
    <subcellularLocation>
        <location evidence="7">Membrane</location>
        <topology evidence="7">Multi-pass membrane protein</topology>
    </subcellularLocation>
</comment>
<name>A0A8J2S9C6_9CRUS</name>
<evidence type="ECO:0000256" key="4">
    <source>
        <dbReference type="ARBA" id="ARBA00022692"/>
    </source>
</evidence>
<dbReference type="Proteomes" id="UP000789390">
    <property type="component" value="Unassembled WGS sequence"/>
</dbReference>
<dbReference type="GO" id="GO:0043652">
    <property type="term" value="P:engulfment of apoptotic cell"/>
    <property type="evidence" value="ECO:0007669"/>
    <property type="project" value="TreeGrafter"/>
</dbReference>
<feature type="transmembrane region" description="Helical" evidence="7">
    <location>
        <begin position="183"/>
        <end position="208"/>
    </location>
</feature>
<comment type="caution">
    <text evidence="8">The sequence shown here is derived from an EMBL/GenBank/DDBJ whole genome shotgun (WGS) entry which is preliminary data.</text>
</comment>
<keyword evidence="5 7" id="KW-1133">Transmembrane helix</keyword>
<keyword evidence="3" id="KW-1003">Cell membrane</keyword>
<dbReference type="EMBL" id="CAKKLH010000336">
    <property type="protein sequence ID" value="CAH0113252.1"/>
    <property type="molecule type" value="Genomic_DNA"/>
</dbReference>
<evidence type="ECO:0000256" key="7">
    <source>
        <dbReference type="RuleBase" id="RU910716"/>
    </source>
</evidence>
<dbReference type="GO" id="GO:0005886">
    <property type="term" value="C:plasma membrane"/>
    <property type="evidence" value="ECO:0007669"/>
    <property type="project" value="UniProtKB-SubCell"/>
</dbReference>